<dbReference type="Proteomes" id="UP001140502">
    <property type="component" value="Unassembled WGS sequence"/>
</dbReference>
<dbReference type="AlphaFoldDB" id="A0A9W9BRL0"/>
<name>A0A9W9BRL0_9HYPO</name>
<comment type="caution">
    <text evidence="1">The sequence shown here is derived from an EMBL/GenBank/DDBJ whole genome shotgun (WGS) entry which is preliminary data.</text>
</comment>
<protein>
    <submittedName>
        <fullName evidence="1">Uncharacterized protein</fullName>
    </submittedName>
</protein>
<dbReference type="EMBL" id="JAPEUR010000044">
    <property type="protein sequence ID" value="KAJ4326152.1"/>
    <property type="molecule type" value="Genomic_DNA"/>
</dbReference>
<evidence type="ECO:0000313" key="2">
    <source>
        <dbReference type="Proteomes" id="UP001140502"/>
    </source>
</evidence>
<reference evidence="1" key="1">
    <citation type="submission" date="2022-10" db="EMBL/GenBank/DDBJ databases">
        <title>Tapping the CABI collections for fungal endophytes: first genome assemblies for Collariella, Neodidymelliopsis, Ascochyta clinopodiicola, Didymella pomorum, Didymosphaeria variabile, Neocosmospora piperis and Neocucurbitaria cava.</title>
        <authorList>
            <person name="Hill R."/>
        </authorList>
    </citation>
    <scope>NUCLEOTIDE SEQUENCE</scope>
    <source>
        <strain evidence="1">IMI 366586</strain>
    </source>
</reference>
<sequence>MLRPGINSGFSMHFRFINLKQDSLSGEGTFPSADSHSLSGTSSDPTAGAFVADTMDYSSAAPEIQGAVTDAATLQPVEDQFFASLGAQVDSSGGLLANWFMSNQEIMKMLENS</sequence>
<evidence type="ECO:0000313" key="1">
    <source>
        <dbReference type="EMBL" id="KAJ4326152.1"/>
    </source>
</evidence>
<accession>A0A9W9BRL0</accession>
<keyword evidence="2" id="KW-1185">Reference proteome</keyword>
<organism evidence="1 2">
    <name type="scientific">Fusarium piperis</name>
    <dbReference type="NCBI Taxonomy" id="1435070"/>
    <lineage>
        <taxon>Eukaryota</taxon>
        <taxon>Fungi</taxon>
        <taxon>Dikarya</taxon>
        <taxon>Ascomycota</taxon>
        <taxon>Pezizomycotina</taxon>
        <taxon>Sordariomycetes</taxon>
        <taxon>Hypocreomycetidae</taxon>
        <taxon>Hypocreales</taxon>
        <taxon>Nectriaceae</taxon>
        <taxon>Fusarium</taxon>
        <taxon>Fusarium solani species complex</taxon>
    </lineage>
</organism>
<dbReference type="OrthoDB" id="103819at2759"/>
<gene>
    <name evidence="1" type="ORF">N0V84_003202</name>
</gene>
<proteinExistence type="predicted"/>